<feature type="domain" description="Resolvase/invertase-type recombinase catalytic" evidence="1">
    <location>
        <begin position="4"/>
        <end position="149"/>
    </location>
</feature>
<dbReference type="RefSeq" id="WP_254269228.1">
    <property type="nucleotide sequence ID" value="NZ_CP100400.1"/>
</dbReference>
<organism evidence="2 3">
    <name type="scientific">Halorussus aquaticus</name>
    <dbReference type="NCBI Taxonomy" id="2953748"/>
    <lineage>
        <taxon>Archaea</taxon>
        <taxon>Methanobacteriati</taxon>
        <taxon>Methanobacteriota</taxon>
        <taxon>Stenosarchaea group</taxon>
        <taxon>Halobacteria</taxon>
        <taxon>Halobacteriales</taxon>
        <taxon>Haladaptataceae</taxon>
        <taxon>Halorussus</taxon>
    </lineage>
</organism>
<dbReference type="AlphaFoldDB" id="A0ABD5Q2U8"/>
<keyword evidence="3" id="KW-1185">Reference proteome</keyword>
<sequence length="236" mass="27430">MTDTARIYVRLSDHSNRSIQGQIEDCREYADRQGFEVEHIHNEGQGQSGWDDTRDEYGQMLEAAEGGEFDALIVRDGSRFGRDKRERIRRFFDLDDWGVQLHTVSRGYVDPEDPSDFLMEVFKAMSDDHGKRGEVERLEAEMEKRRENGWFIGEPPTALEYTPNKQYLQANEDEIDTVLRVYELRDDGATYRDIEKEVPWSLPTIGKLIDRRERYEAVADGARLGFELTIVEPETA</sequence>
<dbReference type="Gene3D" id="3.40.50.1390">
    <property type="entry name" value="Resolvase, N-terminal catalytic domain"/>
    <property type="match status" value="1"/>
</dbReference>
<evidence type="ECO:0000313" key="2">
    <source>
        <dbReference type="EMBL" id="MFC4825067.1"/>
    </source>
</evidence>
<dbReference type="Gene3D" id="3.90.1750.20">
    <property type="entry name" value="Putative Large Serine Recombinase, Chain B, Domain 2"/>
    <property type="match status" value="1"/>
</dbReference>
<evidence type="ECO:0000259" key="1">
    <source>
        <dbReference type="PROSITE" id="PS51736"/>
    </source>
</evidence>
<protein>
    <submittedName>
        <fullName evidence="2">Recombinase family protein</fullName>
    </submittedName>
</protein>
<dbReference type="SMART" id="SM00857">
    <property type="entry name" value="Resolvase"/>
    <property type="match status" value="1"/>
</dbReference>
<dbReference type="PANTHER" id="PTHR30461:SF23">
    <property type="entry name" value="DNA RECOMBINASE-RELATED"/>
    <property type="match status" value="1"/>
</dbReference>
<reference evidence="2 3" key="1">
    <citation type="journal article" date="2019" name="Int. J. Syst. Evol. Microbiol.">
        <title>The Global Catalogue of Microorganisms (GCM) 10K type strain sequencing project: providing services to taxonomists for standard genome sequencing and annotation.</title>
        <authorList>
            <consortium name="The Broad Institute Genomics Platform"/>
            <consortium name="The Broad Institute Genome Sequencing Center for Infectious Disease"/>
            <person name="Wu L."/>
            <person name="Ma J."/>
        </authorList>
    </citation>
    <scope>NUCLEOTIDE SEQUENCE [LARGE SCALE GENOMIC DNA]</scope>
    <source>
        <strain evidence="2 3">XZYJ18</strain>
    </source>
</reference>
<dbReference type="InterPro" id="IPR036162">
    <property type="entry name" value="Resolvase-like_N_sf"/>
</dbReference>
<comment type="caution">
    <text evidence="2">The sequence shown here is derived from an EMBL/GenBank/DDBJ whole genome shotgun (WGS) entry which is preliminary data.</text>
</comment>
<dbReference type="InterPro" id="IPR038109">
    <property type="entry name" value="DNA_bind_recomb_sf"/>
</dbReference>
<gene>
    <name evidence="2" type="ORF">ACFO9K_12435</name>
</gene>
<dbReference type="PANTHER" id="PTHR30461">
    <property type="entry name" value="DNA-INVERTASE FROM LAMBDOID PROPHAGE"/>
    <property type="match status" value="1"/>
</dbReference>
<dbReference type="SUPFAM" id="SSF53041">
    <property type="entry name" value="Resolvase-like"/>
    <property type="match status" value="1"/>
</dbReference>
<dbReference type="CDD" id="cd00338">
    <property type="entry name" value="Ser_Recombinase"/>
    <property type="match status" value="1"/>
</dbReference>
<dbReference type="GeneID" id="73044230"/>
<dbReference type="Proteomes" id="UP001595945">
    <property type="component" value="Unassembled WGS sequence"/>
</dbReference>
<dbReference type="Pfam" id="PF00239">
    <property type="entry name" value="Resolvase"/>
    <property type="match status" value="1"/>
</dbReference>
<name>A0ABD5Q2U8_9EURY</name>
<dbReference type="InterPro" id="IPR050639">
    <property type="entry name" value="SSR_resolvase"/>
</dbReference>
<dbReference type="EMBL" id="JBHSHT010000001">
    <property type="protein sequence ID" value="MFC4825067.1"/>
    <property type="molecule type" value="Genomic_DNA"/>
</dbReference>
<evidence type="ECO:0000313" key="3">
    <source>
        <dbReference type="Proteomes" id="UP001595945"/>
    </source>
</evidence>
<proteinExistence type="predicted"/>
<dbReference type="InterPro" id="IPR006119">
    <property type="entry name" value="Resolv_N"/>
</dbReference>
<dbReference type="PROSITE" id="PS51736">
    <property type="entry name" value="RECOMBINASES_3"/>
    <property type="match status" value="1"/>
</dbReference>
<accession>A0ABD5Q2U8</accession>